<sequence length="132" mass="15357">MKKALVISILSSFFLAQCFYKDYKYKESLASNFYLMESDMLPSKYVSIENQNSGLVIIDDVIELIGNDSEILIKTKDQQNKITYNLIKVGIVEYPEDVKVLSAAEFSKKKKTLKSEYSYDENNGFERYFRLK</sequence>
<evidence type="ECO:0000313" key="2">
    <source>
        <dbReference type="Proteomes" id="UP001589734"/>
    </source>
</evidence>
<gene>
    <name evidence="1" type="ORF">ACFFLS_18600</name>
</gene>
<evidence type="ECO:0008006" key="3">
    <source>
        <dbReference type="Google" id="ProtNLM"/>
    </source>
</evidence>
<comment type="caution">
    <text evidence="1">The sequence shown here is derived from an EMBL/GenBank/DDBJ whole genome shotgun (WGS) entry which is preliminary data.</text>
</comment>
<reference evidence="1 2" key="1">
    <citation type="submission" date="2024-09" db="EMBL/GenBank/DDBJ databases">
        <authorList>
            <person name="Sun Q."/>
            <person name="Mori K."/>
        </authorList>
    </citation>
    <scope>NUCLEOTIDE SEQUENCE [LARGE SCALE GENOMIC DNA]</scope>
    <source>
        <strain evidence="1 2">CGMCC 1.12926</strain>
    </source>
</reference>
<name>A0ABV6BYD5_9FLAO</name>
<dbReference type="Proteomes" id="UP001589734">
    <property type="component" value="Unassembled WGS sequence"/>
</dbReference>
<accession>A0ABV6BYD5</accession>
<dbReference type="RefSeq" id="WP_379683610.1">
    <property type="nucleotide sequence ID" value="NZ_JBHLYW010000011.1"/>
</dbReference>
<dbReference type="EMBL" id="JBHLYW010000011">
    <property type="protein sequence ID" value="MFC0079064.1"/>
    <property type="molecule type" value="Genomic_DNA"/>
</dbReference>
<evidence type="ECO:0000313" key="1">
    <source>
        <dbReference type="EMBL" id="MFC0079064.1"/>
    </source>
</evidence>
<keyword evidence="2" id="KW-1185">Reference proteome</keyword>
<proteinExistence type="predicted"/>
<protein>
    <recommendedName>
        <fullName evidence="3">Lipoprotein</fullName>
    </recommendedName>
</protein>
<organism evidence="1 2">
    <name type="scientific">Flavobacterium procerum</name>
    <dbReference type="NCBI Taxonomy" id="1455569"/>
    <lineage>
        <taxon>Bacteria</taxon>
        <taxon>Pseudomonadati</taxon>
        <taxon>Bacteroidota</taxon>
        <taxon>Flavobacteriia</taxon>
        <taxon>Flavobacteriales</taxon>
        <taxon>Flavobacteriaceae</taxon>
        <taxon>Flavobacterium</taxon>
    </lineage>
</organism>